<dbReference type="PANTHER" id="PTHR12338">
    <property type="entry name" value="AUTOTRANSPORTER"/>
    <property type="match status" value="1"/>
</dbReference>
<dbReference type="InterPro" id="IPR008638">
    <property type="entry name" value="FhaB/CdiA-like_TPS"/>
</dbReference>
<dbReference type="InterPro" id="IPR050909">
    <property type="entry name" value="Bact_Autotransporter_VF"/>
</dbReference>
<keyword evidence="2" id="KW-0964">Secreted</keyword>
<dbReference type="InterPro" id="IPR011493">
    <property type="entry name" value="GLUG"/>
</dbReference>
<dbReference type="Pfam" id="PF18676">
    <property type="entry name" value="MBG_2"/>
    <property type="match status" value="5"/>
</dbReference>
<sequence>MTRQTTRMMLSHKTRLVALLASTALVHSTAVLAQSLPTGGQVAAGSATIGTPSAGALTINQASGSAVVNWQSFDVGKGNRVTFVQPDANAAILNRVTGETRSTIAGQINANGQVYLINPNGIAITKTGTIKAGAFVASTLGISDDDFMAGKRSFTGNGASAPVTNAGAITINRGGYMALIGGTVANTGVITVPMGKAALGSGEQATLDLSGDGFLQVAVPTKAGGSGALVENSGKISARGGTVQLTAAAAKDMARQAVNMSGTIEAKGVSGRSGDIVLSGGDGEVAISGKIDASSRHGSGGKVQVTGRKITLAGAKINASGKTGGGTVNIGGNRQGKGTLQHAETLTVDADTVIHADAITTGHGGNVVLWSDNLTRFAGTITAKGGALSGNGGEVEVSGKALLSYAGLTDLTAAHGSVGNLLLDPYNVTISTATDSNSSGFTASGNDSVINVNTLTNALQTANVTVTTGSTSDAANPQAGTITVAAPINWNALTTLTLAAASDININSAITANGGLIVSSGGTISAQAAVNVGAFILASGNWVQNSATLPAFSAQDFRITDGTSFLRVTGGDGTSATPYAVADVYGLQGIGSSSAYLSANWKLAGDIDASGTAIWSNGAGFAPIGIDGAAFTGSFNGGGNRISGLTINRPSTDNVGLFGYVKDGATISNVGLIGGTVTGHDYVGGLVGIGFYSTINNVYATGAVNGNIDVGGLVGMNGSTITNAYATGAVTGNANWVGGLVGYSWGSIANVYATGVVSGTSQIGGLVGASYGTITNAYASGAVTGLFSLGGLVGVNNYGSDITNSFWDFQTTGQLSGYGENYGSFSAAGLTTAQARNASNYTGWDFSNTWYQSGDLRPILRSEATTADANGVVTISNLHQLALIGANLAGSYKLAGNIDASATFGANAADIWSTSGWMPVGSYGAAFTGNFDGQGHTITGLTVNRAAGFLGLFGNSAGTIQNIGLISEFINGYSYTGGLVGNNTGTISNAYATGTVNGMQYVGGLTGWNAGSINNSHATAAISGSYDVGGLVGHNHGSISNSYATGTTYGSSTYAGGLVGFNDRTIKFAYATGSVSGNTYVGGLVGYNDSASSIDNAYATGAVSGSAVVGGLVGRNFYSTITNSFWDVSTTGRSSGYGQSFSGTFSATGLTTAQMRNASSYSGWDFANTWYQVGDMRPILRSEAATADSNGVVTISNLHQLALIGANLAGSYTLANNIDASETSGANASGIWSTGGWVPLGDTNTLFSGSFGGDNHTISGLIVGGYDYVGLFGASYGSISNVGLVGGSVAGVHTKVGALVGWNSGTISNSYSTAAVSGNIEVGGLVGENSGTISSSYATGAVSGTTAYMGGLVGRNYGTITNSYANGVVSGSASGAGGLVGLNAATGVISGAYATGSVSSSDHSVGGLAGSNYGTITNTYASGAVSGSDTVGGLVGFNYGTISNSYAIGAVSGGGGLTGANDATVTASFWDPTTTGQTNGTGGGSSTGMTGLTTAQMADPFTFINAGWDFAGIWGKSTSGANGGNMMLRSLSTGLYDDYVKIGNGTRSYGDANTAITGATLTGVGTSNVSFAWGSAIAGTTNAGTYNYSDPDIVSVTENGPRTAYVDYSGALTISQRVLSLSGGRTYDGSADVAATNLSVGNLANGDTLTLTGAGSMADKNAGTGKALSFGTLLLGDGTGLASNYVLGAGTVDIATATISSITGITANNKTYDGNAAATLNTAGAGFTGMVGGDMLTVATSTGTFSDKNAGTGKTVGTTGLTLGGADAGNYTLASNTATATADIARALISSITGITANNKTYDGNASATLSTSGAGFTGMVAGDALTVATSGGAFSDKNAGTGKTVGITGLSLGGTDAGNYTLASSTATTTADITKALISSITGITANNKTYDGNTSATLNTSGAGFTGMIAGDALTVATATGAFSDKNAGTGKTVGITGLSLGGVDAGNYTLASSSATTLADIVKAYVFFTGITANNKVYDGTITATANIFTIPVVGTDDMHVAYTSANFSDKNAGNSKTVAIDGLYLNGADASNYQLGITSHTSFANITPAIITSIGGIAASGKTYDGSARATLDTSGAIFNGMITNDSLTVATATGAFADANAGTGKTVTISGLTLGGVDAQNYRLDTTTAAALADIGQRVINLSGSRTYNGSADLDASIFSLRNLVTGETLTLSGIGAMADKNAGSGKAVTLGSLALGDGTGGLASNYTLVGGTDTVDIAKAVISSIGGIAADGKTYDGNTDATLNTSGVVFNGMVANDVLTLGSGITGAFSDKNAGIGKTVTISGLALSGADAGNYTLASSTVTTTADIARAVISAIGGITAGNKTYDGNTDATLNTSGVIFNGMVANDVLTLGGGITGAFSDKNAGSNKTVNISGLSLSGADAGNYTLASTATTTADISQRVISLSGSRTYDGTANVSAGDLLLSNLANGETLTLSGIGQLASKNAGSGLSFNLGTLALGDGSGGNAGLASNYTLAGGTDTANIIKAVISLIGGITAGNKTYDGNADATLNTSGVVFNGMIGNDVLTVGSATGTFSDKNAGIGKTVNISGLTLGGVDAGNYTLTSDVASTTADIAKRAITVAADNQNRAYGDANPALSYAIGGAGLANNDSFTGGLTTLATAASGIGTYAITQGSLAASGNYDLSFTGADLTINKRAITVAANNQNRAYGDANPALTYTIGGAGLANNDSLTGGLTTLATAASGVGIYAISQGTLAASGNYDLSFTAADLTISKRAITVAANNQSRIYGDVNPALSYTIGGAGLVNNDSLTGSLTTLATATSGVGNHAITQGSLAASGSYDLTFIGGNLLITPRALTVAASNASRTYGDANPVFGYTVNGLINGDTLTGSLASSATMGSGIGTYAIGLGTLGNANYAIGYTGSNLTVTPRAITVTANNASRFSGVANPLFTYTIGGAGLVHGDRLFGQLATAADRVSGPGSYAISQGSLTASANYDLSFVGGVLTVTATSPTTELASINTPRSFAPDMPPLPPVQGQDGAPTFAGDGTGNDGSPYIVDPRFDGTVVCLGDGAACVVQPAP</sequence>
<dbReference type="STRING" id="411945.GA0061102_101542"/>
<dbReference type="EMBL" id="FMAH01000015">
    <property type="protein sequence ID" value="SCB28928.1"/>
    <property type="molecule type" value="Genomic_DNA"/>
</dbReference>
<evidence type="ECO:0000313" key="8">
    <source>
        <dbReference type="Proteomes" id="UP000199435"/>
    </source>
</evidence>
<dbReference type="Pfam" id="PF18657">
    <property type="entry name" value="YDG"/>
    <property type="match status" value="11"/>
</dbReference>
<dbReference type="SUPFAM" id="SSF51126">
    <property type="entry name" value="Pectin lyase-like"/>
    <property type="match status" value="1"/>
</dbReference>
<dbReference type="Proteomes" id="UP000199435">
    <property type="component" value="Unassembled WGS sequence"/>
</dbReference>
<dbReference type="Pfam" id="PF05860">
    <property type="entry name" value="TPS"/>
    <property type="match status" value="1"/>
</dbReference>
<dbReference type="RefSeq" id="WP_092849052.1">
    <property type="nucleotide sequence ID" value="NZ_FMAH01000015.1"/>
</dbReference>
<accession>A0A1C3VMJ8</accession>
<evidence type="ECO:0000256" key="2">
    <source>
        <dbReference type="ARBA" id="ARBA00022525"/>
    </source>
</evidence>
<comment type="subcellular location">
    <subcellularLocation>
        <location evidence="1">Secreted</location>
    </subcellularLocation>
</comment>
<feature type="signal peptide" evidence="5">
    <location>
        <begin position="1"/>
        <end position="33"/>
    </location>
</feature>
<dbReference type="Gene3D" id="2.160.20.110">
    <property type="match status" value="3"/>
</dbReference>
<proteinExistence type="predicted"/>
<evidence type="ECO:0000256" key="5">
    <source>
        <dbReference type="SAM" id="SignalP"/>
    </source>
</evidence>
<name>A0A1C3VMJ8_9HYPH</name>
<feature type="chain" id="PRO_5008684618" evidence="5">
    <location>
        <begin position="34"/>
        <end position="3046"/>
    </location>
</feature>
<dbReference type="PANTHER" id="PTHR12338:SF8">
    <property type="entry name" value="HEME_HEMOPEXIN-BINDING PROTEIN"/>
    <property type="match status" value="1"/>
</dbReference>
<dbReference type="InterPro" id="IPR041286">
    <property type="entry name" value="MBG_2"/>
</dbReference>
<feature type="region of interest" description="Disordered" evidence="4">
    <location>
        <begin position="3001"/>
        <end position="3021"/>
    </location>
</feature>
<dbReference type="Gene3D" id="2.160.20.10">
    <property type="entry name" value="Single-stranded right-handed beta-helix, Pectin lyase-like"/>
    <property type="match status" value="1"/>
</dbReference>
<dbReference type="InterPro" id="IPR041248">
    <property type="entry name" value="YDG"/>
</dbReference>
<feature type="domain" description="Filamentous haemagglutinin FhaB/tRNA nuclease CdiA-like TPS" evidence="6">
    <location>
        <begin position="33"/>
        <end position="146"/>
    </location>
</feature>
<keyword evidence="8" id="KW-1185">Reference proteome</keyword>
<evidence type="ECO:0000256" key="4">
    <source>
        <dbReference type="SAM" id="MobiDB-lite"/>
    </source>
</evidence>
<organism evidence="7 8">
    <name type="scientific">Rhizobium miluonense</name>
    <dbReference type="NCBI Taxonomy" id="411945"/>
    <lineage>
        <taxon>Bacteria</taxon>
        <taxon>Pseudomonadati</taxon>
        <taxon>Pseudomonadota</taxon>
        <taxon>Alphaproteobacteria</taxon>
        <taxon>Hyphomicrobiales</taxon>
        <taxon>Rhizobiaceae</taxon>
        <taxon>Rhizobium/Agrobacterium group</taxon>
        <taxon>Rhizobium</taxon>
    </lineage>
</organism>
<dbReference type="InterPro" id="IPR011050">
    <property type="entry name" value="Pectin_lyase_fold/virulence"/>
</dbReference>
<dbReference type="SMART" id="SM00912">
    <property type="entry name" value="Haemagg_act"/>
    <property type="match status" value="1"/>
</dbReference>
<protein>
    <submittedName>
        <fullName evidence="7">Filamentous hemagglutinin family N-terminal domain-containing protein</fullName>
    </submittedName>
</protein>
<gene>
    <name evidence="7" type="ORF">GA0061102_101542</name>
</gene>
<dbReference type="NCBIfam" id="TIGR01901">
    <property type="entry name" value="adhes_NPXG"/>
    <property type="match status" value="1"/>
</dbReference>
<dbReference type="OrthoDB" id="1776524at2"/>
<evidence type="ECO:0000256" key="1">
    <source>
        <dbReference type="ARBA" id="ARBA00004613"/>
    </source>
</evidence>
<dbReference type="Gene3D" id="3.30.160.710">
    <property type="match status" value="3"/>
</dbReference>
<dbReference type="InterPro" id="IPR012334">
    <property type="entry name" value="Pectin_lyas_fold"/>
</dbReference>
<dbReference type="Pfam" id="PF07581">
    <property type="entry name" value="Glug"/>
    <property type="match status" value="3"/>
</dbReference>
<evidence type="ECO:0000256" key="3">
    <source>
        <dbReference type="ARBA" id="ARBA00022729"/>
    </source>
</evidence>
<keyword evidence="3 5" id="KW-0732">Signal</keyword>
<evidence type="ECO:0000313" key="7">
    <source>
        <dbReference type="EMBL" id="SCB28928.1"/>
    </source>
</evidence>
<reference evidence="8" key="1">
    <citation type="submission" date="2016-08" db="EMBL/GenBank/DDBJ databases">
        <authorList>
            <person name="Varghese N."/>
            <person name="Submissions Spin"/>
        </authorList>
    </citation>
    <scope>NUCLEOTIDE SEQUENCE [LARGE SCALE GENOMIC DNA]</scope>
    <source>
        <strain evidence="8">HAMBI 2971</strain>
    </source>
</reference>
<dbReference type="GO" id="GO:0005576">
    <property type="term" value="C:extracellular region"/>
    <property type="evidence" value="ECO:0007669"/>
    <property type="project" value="UniProtKB-SubCell"/>
</dbReference>
<evidence type="ECO:0000259" key="6">
    <source>
        <dbReference type="SMART" id="SM00912"/>
    </source>
</evidence>